<accession>A0AAD9MAB7</accession>
<evidence type="ECO:0000313" key="4">
    <source>
        <dbReference type="Proteomes" id="UP001217918"/>
    </source>
</evidence>
<dbReference type="SUPFAM" id="SSF82199">
    <property type="entry name" value="SET domain"/>
    <property type="match status" value="1"/>
</dbReference>
<evidence type="ECO:0000256" key="1">
    <source>
        <dbReference type="SAM" id="MobiDB-lite"/>
    </source>
</evidence>
<feature type="domain" description="SET" evidence="2">
    <location>
        <begin position="130"/>
        <end position="243"/>
    </location>
</feature>
<proteinExistence type="predicted"/>
<comment type="caution">
    <text evidence="3">The sequence shown here is derived from an EMBL/GenBank/DDBJ whole genome shotgun (WGS) entry which is preliminary data.</text>
</comment>
<dbReference type="Gene3D" id="2.170.270.10">
    <property type="entry name" value="SET domain"/>
    <property type="match status" value="1"/>
</dbReference>
<dbReference type="AlphaFoldDB" id="A0AAD9MAB7"/>
<reference evidence="3" key="1">
    <citation type="journal article" date="2023" name="Mol. Plant Microbe Interact.">
        <title>Elucidating the Obligate Nature and Biological Capacity of an Invasive Fungal Corn Pathogen.</title>
        <authorList>
            <person name="MacCready J.S."/>
            <person name="Roggenkamp E.M."/>
            <person name="Gdanetz K."/>
            <person name="Chilvers M.I."/>
        </authorList>
    </citation>
    <scope>NUCLEOTIDE SEQUENCE</scope>
    <source>
        <strain evidence="3">PM02</strain>
    </source>
</reference>
<evidence type="ECO:0000259" key="2">
    <source>
        <dbReference type="PROSITE" id="PS50280"/>
    </source>
</evidence>
<organism evidence="3 4">
    <name type="scientific">Phyllachora maydis</name>
    <dbReference type="NCBI Taxonomy" id="1825666"/>
    <lineage>
        <taxon>Eukaryota</taxon>
        <taxon>Fungi</taxon>
        <taxon>Dikarya</taxon>
        <taxon>Ascomycota</taxon>
        <taxon>Pezizomycotina</taxon>
        <taxon>Sordariomycetes</taxon>
        <taxon>Sordariomycetidae</taxon>
        <taxon>Phyllachorales</taxon>
        <taxon>Phyllachoraceae</taxon>
        <taxon>Phyllachora</taxon>
    </lineage>
</organism>
<feature type="region of interest" description="Disordered" evidence="1">
    <location>
        <begin position="1"/>
        <end position="20"/>
    </location>
</feature>
<dbReference type="Proteomes" id="UP001217918">
    <property type="component" value="Unassembled WGS sequence"/>
</dbReference>
<dbReference type="InterPro" id="IPR001214">
    <property type="entry name" value="SET_dom"/>
</dbReference>
<dbReference type="InterPro" id="IPR046341">
    <property type="entry name" value="SET_dom_sf"/>
</dbReference>
<dbReference type="Pfam" id="PF00856">
    <property type="entry name" value="SET"/>
    <property type="match status" value="1"/>
</dbReference>
<dbReference type="EMBL" id="JAQQPM010000002">
    <property type="protein sequence ID" value="KAK2068792.1"/>
    <property type="molecule type" value="Genomic_DNA"/>
</dbReference>
<keyword evidence="4" id="KW-1185">Reference proteome</keyword>
<gene>
    <name evidence="3" type="ORF">P8C59_003413</name>
</gene>
<protein>
    <recommendedName>
        <fullName evidence="2">SET domain-containing protein</fullName>
    </recommendedName>
</protein>
<sequence>MPLPSRDQFTGWDAARQRTHTIKGSPPVVAIAEHGVSFTDWSASGSALRVAPPAAAVRRRTRARTAWAADQLARVLGHAVGRIPCYVCGRRRSPSSRGRPPRCGPGCYAALQSRLVTIGGHDTKTGPAAAALELRACAFGYGVFVRPGHRLRAGAPLGEYLGLVKPWDMDYGRNSAYLFELGPGPQPHALVDAERCGNWTRFVNSHCAPNVAVRNTQAGGRAMVLFEAARDLAAGEQVLVCYGRQYFASGLQGPCRCDHVEGPHLPPP</sequence>
<name>A0AAD9MAB7_9PEZI</name>
<dbReference type="PROSITE" id="PS50280">
    <property type="entry name" value="SET"/>
    <property type="match status" value="1"/>
</dbReference>
<dbReference type="SMART" id="SM00317">
    <property type="entry name" value="SET"/>
    <property type="match status" value="1"/>
</dbReference>
<evidence type="ECO:0000313" key="3">
    <source>
        <dbReference type="EMBL" id="KAK2068792.1"/>
    </source>
</evidence>